<dbReference type="Proteomes" id="UP000595841">
    <property type="component" value="Chromosome"/>
</dbReference>
<keyword evidence="2" id="KW-1185">Reference proteome</keyword>
<sequence length="188" mass="20218">MEAQTVTETAYFKSGDVISNVYRNVYESKLAVSLLSASSVSLDLQQPQELTMRFQLEINQEHTAGWQYTAQLSNFTIKQQRGKEIVRAEIMAASVSFLVQNVASEDAHTLPVGYAGTFASGDSQTVLQAEEGEGKGRFEADLLLKVALPPSVQIVSVEGGSDLKAGQQIGLLSGEYRASLVSTLVAGL</sequence>
<dbReference type="KEGG" id="pson:JI735_19295"/>
<proteinExistence type="predicted"/>
<evidence type="ECO:0000313" key="1">
    <source>
        <dbReference type="EMBL" id="QQZ58879.1"/>
    </source>
</evidence>
<reference evidence="1 2" key="1">
    <citation type="submission" date="2021-01" db="EMBL/GenBank/DDBJ databases">
        <title>Whole genome sequence of Paenibacillus sonchi LMG 24727 for comparative genomics.</title>
        <authorList>
            <person name="Lee G."/>
            <person name="Kim M.-J."/>
            <person name="Lim K."/>
            <person name="Shin J.-H."/>
        </authorList>
    </citation>
    <scope>NUCLEOTIDE SEQUENCE [LARGE SCALE GENOMIC DNA]</scope>
    <source>
        <strain evidence="1 2">LMG 24727</strain>
    </source>
</reference>
<organism evidence="1 2">
    <name type="scientific">Paenibacillus sonchi</name>
    <dbReference type="NCBI Taxonomy" id="373687"/>
    <lineage>
        <taxon>Bacteria</taxon>
        <taxon>Bacillati</taxon>
        <taxon>Bacillota</taxon>
        <taxon>Bacilli</taxon>
        <taxon>Bacillales</taxon>
        <taxon>Paenibacillaceae</taxon>
        <taxon>Paenibacillus</taxon>
        <taxon>Paenibacillus sonchi group</taxon>
    </lineage>
</organism>
<gene>
    <name evidence="1" type="ORF">JI735_19295</name>
</gene>
<dbReference type="EMBL" id="CP068595">
    <property type="protein sequence ID" value="QQZ58879.1"/>
    <property type="molecule type" value="Genomic_DNA"/>
</dbReference>
<name>A0A974P7L2_9BACL</name>
<dbReference type="AlphaFoldDB" id="A0A974P7L2"/>
<protein>
    <submittedName>
        <fullName evidence="1">Uncharacterized protein</fullName>
    </submittedName>
</protein>
<accession>A0A974P7L2</accession>
<evidence type="ECO:0000313" key="2">
    <source>
        <dbReference type="Proteomes" id="UP000595841"/>
    </source>
</evidence>